<dbReference type="Proteomes" id="UP000070560">
    <property type="component" value="Chromosome"/>
</dbReference>
<dbReference type="KEGG" id="daw:HS1_000416"/>
<keyword evidence="2" id="KW-1185">Reference proteome</keyword>
<evidence type="ECO:0000313" key="2">
    <source>
        <dbReference type="Proteomes" id="UP000070560"/>
    </source>
</evidence>
<gene>
    <name evidence="1" type="ORF">HS1_000416</name>
</gene>
<dbReference type="RefSeq" id="WP_245670014.1">
    <property type="nucleotide sequence ID" value="NZ_CP013015.1"/>
</dbReference>
<name>A0A7U4QIY3_DESA2</name>
<dbReference type="AlphaFoldDB" id="A0A7U4QIY3"/>
<accession>A0A7U4QIY3</accession>
<evidence type="ECO:0000313" key="1">
    <source>
        <dbReference type="EMBL" id="AMM40222.1"/>
    </source>
</evidence>
<reference evidence="1 2" key="1">
    <citation type="submission" date="2015-10" db="EMBL/GenBank/DDBJ databases">
        <title>Candidatus Desulfofervidus auxilii, a hydrogenotrophic sulfate-reducing bacterium involved in the thermophilic anaerobic oxidation of methane.</title>
        <authorList>
            <person name="Krukenberg V."/>
            <person name="Richter M."/>
            <person name="Wegener G."/>
        </authorList>
    </citation>
    <scope>NUCLEOTIDE SEQUENCE [LARGE SCALE GENOMIC DNA]</scope>
    <source>
        <strain evidence="1 2">HS1</strain>
    </source>
</reference>
<sequence>MKTERYMDENTLIRKSIKVLIDTLGPVETVRFLNLPRKKRVESVKRHREWQKTLDKNKFFDEIFGK</sequence>
<dbReference type="EMBL" id="CP013015">
    <property type="protein sequence ID" value="AMM40222.1"/>
    <property type="molecule type" value="Genomic_DNA"/>
</dbReference>
<protein>
    <submittedName>
        <fullName evidence="1">Uncharacterized protein</fullName>
    </submittedName>
</protein>
<proteinExistence type="predicted"/>
<organism evidence="1 2">
    <name type="scientific">Desulfofervidus auxilii</name>
    <dbReference type="NCBI Taxonomy" id="1621989"/>
    <lineage>
        <taxon>Bacteria</taxon>
        <taxon>Pseudomonadati</taxon>
        <taxon>Thermodesulfobacteriota</taxon>
        <taxon>Candidatus Desulfofervidia</taxon>
        <taxon>Candidatus Desulfofervidales</taxon>
        <taxon>Candidatus Desulfofervidaceae</taxon>
        <taxon>Candidatus Desulfofervidus</taxon>
    </lineage>
</organism>